<dbReference type="InterPro" id="IPR011335">
    <property type="entry name" value="Restrct_endonuc-II-like"/>
</dbReference>
<evidence type="ECO:0000256" key="1">
    <source>
        <dbReference type="ARBA" id="ARBA00022763"/>
    </source>
</evidence>
<keyword evidence="4" id="KW-0234">DNA repair</keyword>
<evidence type="ECO:0000313" key="8">
    <source>
        <dbReference type="Proteomes" id="UP001237642"/>
    </source>
</evidence>
<feature type="region of interest" description="Disordered" evidence="5">
    <location>
        <begin position="260"/>
        <end position="285"/>
    </location>
</feature>
<feature type="domain" description="ERCC4" evidence="6">
    <location>
        <begin position="4"/>
        <end position="70"/>
    </location>
</feature>
<reference evidence="7" key="1">
    <citation type="submission" date="2023-02" db="EMBL/GenBank/DDBJ databases">
        <title>Genome of toxic invasive species Heracleum sosnowskyi carries increased number of genes despite the absence of recent whole-genome duplications.</title>
        <authorList>
            <person name="Schelkunov M."/>
            <person name="Shtratnikova V."/>
            <person name="Makarenko M."/>
            <person name="Klepikova A."/>
            <person name="Omelchenko D."/>
            <person name="Novikova G."/>
            <person name="Obukhova E."/>
            <person name="Bogdanov V."/>
            <person name="Penin A."/>
            <person name="Logacheva M."/>
        </authorList>
    </citation>
    <scope>NUCLEOTIDE SEQUENCE</scope>
    <source>
        <strain evidence="7">Hsosn_3</strain>
        <tissue evidence="7">Leaf</tissue>
    </source>
</reference>
<dbReference type="Proteomes" id="UP001237642">
    <property type="component" value="Unassembled WGS sequence"/>
</dbReference>
<organism evidence="7 8">
    <name type="scientific">Heracleum sosnowskyi</name>
    <dbReference type="NCBI Taxonomy" id="360622"/>
    <lineage>
        <taxon>Eukaryota</taxon>
        <taxon>Viridiplantae</taxon>
        <taxon>Streptophyta</taxon>
        <taxon>Embryophyta</taxon>
        <taxon>Tracheophyta</taxon>
        <taxon>Spermatophyta</taxon>
        <taxon>Magnoliopsida</taxon>
        <taxon>eudicotyledons</taxon>
        <taxon>Gunneridae</taxon>
        <taxon>Pentapetalae</taxon>
        <taxon>asterids</taxon>
        <taxon>campanulids</taxon>
        <taxon>Apiales</taxon>
        <taxon>Apiaceae</taxon>
        <taxon>Apioideae</taxon>
        <taxon>apioid superclade</taxon>
        <taxon>Tordylieae</taxon>
        <taxon>Tordyliinae</taxon>
        <taxon>Heracleum</taxon>
    </lineage>
</organism>
<dbReference type="InterPro" id="IPR006166">
    <property type="entry name" value="ERCC4_domain"/>
</dbReference>
<reference evidence="7" key="2">
    <citation type="submission" date="2023-05" db="EMBL/GenBank/DDBJ databases">
        <authorList>
            <person name="Schelkunov M.I."/>
        </authorList>
    </citation>
    <scope>NUCLEOTIDE SEQUENCE</scope>
    <source>
        <strain evidence="7">Hsosn_3</strain>
        <tissue evidence="7">Leaf</tissue>
    </source>
</reference>
<evidence type="ECO:0000256" key="3">
    <source>
        <dbReference type="ARBA" id="ARBA00023125"/>
    </source>
</evidence>
<evidence type="ECO:0000256" key="5">
    <source>
        <dbReference type="SAM" id="MobiDB-lite"/>
    </source>
</evidence>
<keyword evidence="3" id="KW-0238">DNA-binding</keyword>
<keyword evidence="8" id="KW-1185">Reference proteome</keyword>
<dbReference type="Pfam" id="PF02732">
    <property type="entry name" value="ERCC4"/>
    <property type="match status" value="1"/>
</dbReference>
<keyword evidence="2" id="KW-0378">Hydrolase</keyword>
<dbReference type="Gene3D" id="3.40.50.10130">
    <property type="match status" value="1"/>
</dbReference>
<evidence type="ECO:0000256" key="4">
    <source>
        <dbReference type="ARBA" id="ARBA00023204"/>
    </source>
</evidence>
<dbReference type="PANTHER" id="PTHR10150:SF0">
    <property type="entry name" value="DNA REPAIR ENDONUCLEASE XPF"/>
    <property type="match status" value="1"/>
</dbReference>
<dbReference type="SUPFAM" id="SSF52980">
    <property type="entry name" value="Restriction endonuclease-like"/>
    <property type="match status" value="1"/>
</dbReference>
<dbReference type="GO" id="GO:0000712">
    <property type="term" value="P:resolution of meiotic recombination intermediates"/>
    <property type="evidence" value="ECO:0007669"/>
    <property type="project" value="TreeGrafter"/>
</dbReference>
<keyword evidence="1" id="KW-0227">DNA damage</keyword>
<feature type="compositionally biased region" description="Low complexity" evidence="5">
    <location>
        <begin position="266"/>
        <end position="277"/>
    </location>
</feature>
<name>A0AAD8IL63_9APIA</name>
<gene>
    <name evidence="7" type="ORF">POM88_015933</name>
</gene>
<proteinExistence type="predicted"/>
<sequence length="285" mass="32692">MMVRYYRMPVLLIEFLHDKIFSFQSAWDISEDVTPNIIISKLSLLALHFLHLRIVWSRSLHATAEIFASLKANQDEPMRPKHLGRFDEPTWATFDIASHVTWLLKNLKLISGGSFATINHSVACSNSHVVNYEFTMVKEHLHPPKDHNSLKRVIDEYYNQTDQERETKNHKTDSTSSGVFPNQTRGKEHEGELMTTKHKISCDDIRTAPLLSNVFNFETSFMKEHIRPPKKQSSVNQKLTSRLPPLSPLTENAAIMKDRVRKRKSTTTTTPLTPNTPEGSAVFEI</sequence>
<dbReference type="AlphaFoldDB" id="A0AAD8IL63"/>
<evidence type="ECO:0000256" key="2">
    <source>
        <dbReference type="ARBA" id="ARBA00022801"/>
    </source>
</evidence>
<feature type="compositionally biased region" description="Polar residues" evidence="5">
    <location>
        <begin position="174"/>
        <end position="184"/>
    </location>
</feature>
<dbReference type="GO" id="GO:0003697">
    <property type="term" value="F:single-stranded DNA binding"/>
    <property type="evidence" value="ECO:0007669"/>
    <property type="project" value="TreeGrafter"/>
</dbReference>
<dbReference type="GO" id="GO:0003684">
    <property type="term" value="F:damaged DNA binding"/>
    <property type="evidence" value="ECO:0007669"/>
    <property type="project" value="TreeGrafter"/>
</dbReference>
<accession>A0AAD8IL63</accession>
<dbReference type="GO" id="GO:0000724">
    <property type="term" value="P:double-strand break repair via homologous recombination"/>
    <property type="evidence" value="ECO:0007669"/>
    <property type="project" value="TreeGrafter"/>
</dbReference>
<dbReference type="GO" id="GO:1901255">
    <property type="term" value="P:nucleotide-excision repair involved in interstrand cross-link repair"/>
    <property type="evidence" value="ECO:0007669"/>
    <property type="project" value="TreeGrafter"/>
</dbReference>
<protein>
    <recommendedName>
        <fullName evidence="6">ERCC4 domain-containing protein</fullName>
    </recommendedName>
</protein>
<evidence type="ECO:0000259" key="6">
    <source>
        <dbReference type="Pfam" id="PF02732"/>
    </source>
</evidence>
<comment type="caution">
    <text evidence="7">The sequence shown here is derived from an EMBL/GenBank/DDBJ whole genome shotgun (WGS) entry which is preliminary data.</text>
</comment>
<dbReference type="GO" id="GO:0000110">
    <property type="term" value="C:nucleotide-excision repair factor 1 complex"/>
    <property type="evidence" value="ECO:0007669"/>
    <property type="project" value="TreeGrafter"/>
</dbReference>
<feature type="compositionally biased region" description="Basic and acidic residues" evidence="5">
    <location>
        <begin position="162"/>
        <end position="173"/>
    </location>
</feature>
<dbReference type="GO" id="GO:0000014">
    <property type="term" value="F:single-stranded DNA endodeoxyribonuclease activity"/>
    <property type="evidence" value="ECO:0007669"/>
    <property type="project" value="TreeGrafter"/>
</dbReference>
<dbReference type="PANTHER" id="PTHR10150">
    <property type="entry name" value="DNA REPAIR ENDONUCLEASE XPF"/>
    <property type="match status" value="1"/>
</dbReference>
<evidence type="ECO:0000313" key="7">
    <source>
        <dbReference type="EMBL" id="KAK1387755.1"/>
    </source>
</evidence>
<feature type="region of interest" description="Disordered" evidence="5">
    <location>
        <begin position="162"/>
        <end position="192"/>
    </location>
</feature>
<dbReference type="EMBL" id="JAUIZM010000004">
    <property type="protein sequence ID" value="KAK1387755.1"/>
    <property type="molecule type" value="Genomic_DNA"/>
</dbReference>